<dbReference type="Proteomes" id="UP001153269">
    <property type="component" value="Unassembled WGS sequence"/>
</dbReference>
<sequence length="125" mass="14356">MKYLVQHIQGCLAQRLNSRAGQWRSLTPTENTLETITHLSRITGIQSPATNTVLLSMFIRKANNDRRDQHHSLACPSYGYSRPLAMTKTVTDRDAVPVKVHRENEMHTVKQQLHHSSWVITQLTR</sequence>
<comment type="caution">
    <text evidence="1">The sequence shown here is derived from an EMBL/GenBank/DDBJ whole genome shotgun (WGS) entry which is preliminary data.</text>
</comment>
<proteinExistence type="predicted"/>
<accession>A0A9N7TRZ0</accession>
<name>A0A9N7TRZ0_PLEPL</name>
<protein>
    <submittedName>
        <fullName evidence="1">Uncharacterized protein</fullName>
    </submittedName>
</protein>
<gene>
    <name evidence="1" type="ORF">PLEPLA_LOCUS5862</name>
</gene>
<evidence type="ECO:0000313" key="2">
    <source>
        <dbReference type="Proteomes" id="UP001153269"/>
    </source>
</evidence>
<reference evidence="1" key="1">
    <citation type="submission" date="2020-03" db="EMBL/GenBank/DDBJ databases">
        <authorList>
            <person name="Weist P."/>
        </authorList>
    </citation>
    <scope>NUCLEOTIDE SEQUENCE</scope>
</reference>
<evidence type="ECO:0000313" key="1">
    <source>
        <dbReference type="EMBL" id="CAB1418040.1"/>
    </source>
</evidence>
<dbReference type="AlphaFoldDB" id="A0A9N7TRZ0"/>
<keyword evidence="2" id="KW-1185">Reference proteome</keyword>
<dbReference type="EMBL" id="CADEAL010000302">
    <property type="protein sequence ID" value="CAB1418040.1"/>
    <property type="molecule type" value="Genomic_DNA"/>
</dbReference>
<organism evidence="1 2">
    <name type="scientific">Pleuronectes platessa</name>
    <name type="common">European plaice</name>
    <dbReference type="NCBI Taxonomy" id="8262"/>
    <lineage>
        <taxon>Eukaryota</taxon>
        <taxon>Metazoa</taxon>
        <taxon>Chordata</taxon>
        <taxon>Craniata</taxon>
        <taxon>Vertebrata</taxon>
        <taxon>Euteleostomi</taxon>
        <taxon>Actinopterygii</taxon>
        <taxon>Neopterygii</taxon>
        <taxon>Teleostei</taxon>
        <taxon>Neoteleostei</taxon>
        <taxon>Acanthomorphata</taxon>
        <taxon>Carangaria</taxon>
        <taxon>Pleuronectiformes</taxon>
        <taxon>Pleuronectoidei</taxon>
        <taxon>Pleuronectidae</taxon>
        <taxon>Pleuronectes</taxon>
    </lineage>
</organism>